<name>A0A4C1X833_EUMVA</name>
<feature type="region of interest" description="Disordered" evidence="1">
    <location>
        <begin position="1"/>
        <end position="22"/>
    </location>
</feature>
<evidence type="ECO:0000256" key="1">
    <source>
        <dbReference type="SAM" id="MobiDB-lite"/>
    </source>
</evidence>
<evidence type="ECO:0000313" key="3">
    <source>
        <dbReference type="Proteomes" id="UP000299102"/>
    </source>
</evidence>
<protein>
    <submittedName>
        <fullName evidence="2">Uncharacterized protein</fullName>
    </submittedName>
</protein>
<gene>
    <name evidence="2" type="ORF">EVAR_40709_1</name>
</gene>
<proteinExistence type="predicted"/>
<comment type="caution">
    <text evidence="2">The sequence shown here is derived from an EMBL/GenBank/DDBJ whole genome shotgun (WGS) entry which is preliminary data.</text>
</comment>
<sequence length="97" mass="11219">MKRGGGSSINNRRRQKSESAGFERDHERIVFDFLTYDRLNDSPVCLGGDLMSWCRKPSSHPPNPSRFRFPLWPITKWSRVSELSADGARAGNRRRRV</sequence>
<keyword evidence="3" id="KW-1185">Reference proteome</keyword>
<dbReference type="Proteomes" id="UP000299102">
    <property type="component" value="Unassembled WGS sequence"/>
</dbReference>
<evidence type="ECO:0000313" key="2">
    <source>
        <dbReference type="EMBL" id="GBP59323.1"/>
    </source>
</evidence>
<dbReference type="AlphaFoldDB" id="A0A4C1X833"/>
<accession>A0A4C1X833</accession>
<reference evidence="2 3" key="1">
    <citation type="journal article" date="2019" name="Commun. Biol.">
        <title>The bagworm genome reveals a unique fibroin gene that provides high tensile strength.</title>
        <authorList>
            <person name="Kono N."/>
            <person name="Nakamura H."/>
            <person name="Ohtoshi R."/>
            <person name="Tomita M."/>
            <person name="Numata K."/>
            <person name="Arakawa K."/>
        </authorList>
    </citation>
    <scope>NUCLEOTIDE SEQUENCE [LARGE SCALE GENOMIC DNA]</scope>
</reference>
<dbReference type="EMBL" id="BGZK01000758">
    <property type="protein sequence ID" value="GBP59323.1"/>
    <property type="molecule type" value="Genomic_DNA"/>
</dbReference>
<organism evidence="2 3">
    <name type="scientific">Eumeta variegata</name>
    <name type="common">Bagworm moth</name>
    <name type="synonym">Eumeta japonica</name>
    <dbReference type="NCBI Taxonomy" id="151549"/>
    <lineage>
        <taxon>Eukaryota</taxon>
        <taxon>Metazoa</taxon>
        <taxon>Ecdysozoa</taxon>
        <taxon>Arthropoda</taxon>
        <taxon>Hexapoda</taxon>
        <taxon>Insecta</taxon>
        <taxon>Pterygota</taxon>
        <taxon>Neoptera</taxon>
        <taxon>Endopterygota</taxon>
        <taxon>Lepidoptera</taxon>
        <taxon>Glossata</taxon>
        <taxon>Ditrysia</taxon>
        <taxon>Tineoidea</taxon>
        <taxon>Psychidae</taxon>
        <taxon>Oiketicinae</taxon>
        <taxon>Eumeta</taxon>
    </lineage>
</organism>